<gene>
    <name evidence="1" type="ORF">PFR002_LOCUS7207</name>
</gene>
<reference evidence="1" key="1">
    <citation type="submission" date="2022-12" db="EMBL/GenBank/DDBJ databases">
        <authorList>
            <person name="Webb A."/>
        </authorList>
    </citation>
    <scope>NUCLEOTIDE SEQUENCE</scope>
    <source>
        <strain evidence="1">Pf2</strain>
    </source>
</reference>
<accession>A0AAV0UCP7</accession>
<dbReference type="EMBL" id="CANTFK010000921">
    <property type="protein sequence ID" value="CAI5733503.1"/>
    <property type="molecule type" value="Genomic_DNA"/>
</dbReference>
<proteinExistence type="predicted"/>
<organism evidence="1 2">
    <name type="scientific">Peronospora farinosa</name>
    <dbReference type="NCBI Taxonomy" id="134698"/>
    <lineage>
        <taxon>Eukaryota</taxon>
        <taxon>Sar</taxon>
        <taxon>Stramenopiles</taxon>
        <taxon>Oomycota</taxon>
        <taxon>Peronosporomycetes</taxon>
        <taxon>Peronosporales</taxon>
        <taxon>Peronosporaceae</taxon>
        <taxon>Peronospora</taxon>
    </lineage>
</organism>
<name>A0AAV0UCP7_9STRA</name>
<protein>
    <submittedName>
        <fullName evidence="1">Uncharacterized protein</fullName>
    </submittedName>
</protein>
<dbReference type="Proteomes" id="UP001159659">
    <property type="component" value="Unassembled WGS sequence"/>
</dbReference>
<evidence type="ECO:0000313" key="2">
    <source>
        <dbReference type="Proteomes" id="UP001159659"/>
    </source>
</evidence>
<dbReference type="AlphaFoldDB" id="A0AAV0UCP7"/>
<evidence type="ECO:0000313" key="1">
    <source>
        <dbReference type="EMBL" id="CAI5733503.1"/>
    </source>
</evidence>
<sequence>MESTSTTGDLVTFSANLKQLALTESTTVTALATKDINNSGTCLTQGANDTPPLQICAAERQLRKRSHLPAPDEWVQDGMALKNIHTGVLLKKGKPEEYALVQYLNPGDVSMSGSARYWDVEWNQGSVRWPTTASVQCPSVESGTATWVAAAAAAPQELLRQVQLFRFPGELINSLADSVIVQWTENWRRECLQHCLARYRTKFPSQATTAWLDQWVQQIKMLQERKVAGNLGDDADHWKRLRFNKYGGDDLLRLCDPVRRVKFSHHTLCAHLYQVEIAELLSVTDMVASRRTVLEAHVQLLQSDANYKLSYNRDGKQANWASIAHYFEAAFEKPMAIEATDY</sequence>
<comment type="caution">
    <text evidence="1">The sequence shown here is derived from an EMBL/GenBank/DDBJ whole genome shotgun (WGS) entry which is preliminary data.</text>
</comment>